<keyword evidence="2" id="KW-1185">Reference proteome</keyword>
<comment type="caution">
    <text evidence="1">The sequence shown here is derived from an EMBL/GenBank/DDBJ whole genome shotgun (WGS) entry which is preliminary data.</text>
</comment>
<sequence>MEKSHADHVIEHFEKNAAWAKERSHFFESLCAAEFHWFFVQGVDAIRNEYYVPGASSLLNGIEASLRVTIAQVTGAEPGKPLDELSPYRVLSNKLIVNASDIGMPVSALAFPGESDFLKKLTTSKPDRLDVEIVRQRNNICHGNIFEFINRDLGPENSFFTPESLRPLAYTLLEVSRVWAGELGKFRRSKSLLHYD</sequence>
<protein>
    <submittedName>
        <fullName evidence="1">Uncharacterized protein</fullName>
    </submittedName>
</protein>
<evidence type="ECO:0000313" key="2">
    <source>
        <dbReference type="Proteomes" id="UP000027466"/>
    </source>
</evidence>
<dbReference type="AlphaFoldDB" id="A0A069PEP0"/>
<reference evidence="1 2" key="1">
    <citation type="submission" date="2014-03" db="EMBL/GenBank/DDBJ databases">
        <title>Draft Genome Sequences of Four Burkholderia Strains.</title>
        <authorList>
            <person name="Liu X.Y."/>
            <person name="Li C.X."/>
            <person name="Xu J.H."/>
        </authorList>
    </citation>
    <scope>NUCLEOTIDE SEQUENCE [LARGE SCALE GENOMIC DNA]</scope>
    <source>
        <strain evidence="1 2">DSM 50014</strain>
    </source>
</reference>
<dbReference type="RefSeq" id="WP_035924706.1">
    <property type="nucleotide sequence ID" value="NZ_CADFFX010000013.1"/>
</dbReference>
<evidence type="ECO:0000313" key="1">
    <source>
        <dbReference type="EMBL" id="KDR38289.1"/>
    </source>
</evidence>
<proteinExistence type="predicted"/>
<dbReference type="EMBL" id="JFHC01000097">
    <property type="protein sequence ID" value="KDR38289.1"/>
    <property type="molecule type" value="Genomic_DNA"/>
</dbReference>
<dbReference type="Proteomes" id="UP000027466">
    <property type="component" value="Unassembled WGS sequence"/>
</dbReference>
<accession>A0A069PEP0</accession>
<name>A0A069PEP0_9BURK</name>
<gene>
    <name evidence="1" type="ORF">BG61_41670</name>
</gene>
<organism evidence="1 2">
    <name type="scientific">Caballeronia glathei</name>
    <dbReference type="NCBI Taxonomy" id="60547"/>
    <lineage>
        <taxon>Bacteria</taxon>
        <taxon>Pseudomonadati</taxon>
        <taxon>Pseudomonadota</taxon>
        <taxon>Betaproteobacteria</taxon>
        <taxon>Burkholderiales</taxon>
        <taxon>Burkholderiaceae</taxon>
        <taxon>Caballeronia</taxon>
    </lineage>
</organism>